<evidence type="ECO:0000313" key="2">
    <source>
        <dbReference type="Proteomes" id="UP001324115"/>
    </source>
</evidence>
<reference evidence="1 2" key="1">
    <citation type="journal article" date="2023" name="G3 (Bethesda)">
        <title>A haplotype-resolved chromosome-scale genome for Quercus rubra L. provides insights into the genetics of adaptive traits for red oak species.</title>
        <authorList>
            <person name="Kapoor B."/>
            <person name="Jenkins J."/>
            <person name="Schmutz J."/>
            <person name="Zhebentyayeva T."/>
            <person name="Kuelheim C."/>
            <person name="Coggeshall M."/>
            <person name="Heim C."/>
            <person name="Lasky J.R."/>
            <person name="Leites L."/>
            <person name="Islam-Faridi N."/>
            <person name="Romero-Severson J."/>
            <person name="DeLeo V.L."/>
            <person name="Lucas S.M."/>
            <person name="Lazic D."/>
            <person name="Gailing O."/>
            <person name="Carlson J."/>
            <person name="Staton M."/>
        </authorList>
    </citation>
    <scope>NUCLEOTIDE SEQUENCE [LARGE SCALE GENOMIC DNA]</scope>
    <source>
        <strain evidence="1">Pseudo-F2</strain>
    </source>
</reference>
<dbReference type="Proteomes" id="UP001324115">
    <property type="component" value="Unassembled WGS sequence"/>
</dbReference>
<comment type="caution">
    <text evidence="1">The sequence shown here is derived from an EMBL/GenBank/DDBJ whole genome shotgun (WGS) entry which is preliminary data.</text>
</comment>
<evidence type="ECO:0008006" key="3">
    <source>
        <dbReference type="Google" id="ProtNLM"/>
    </source>
</evidence>
<dbReference type="PANTHER" id="PTHR33116:SF70">
    <property type="entry name" value="NON-LTR RETROELEMENT REVERSE TRANSCRIPTASE-LIKE PROTEIN"/>
    <property type="match status" value="1"/>
</dbReference>
<protein>
    <recommendedName>
        <fullName evidence="3">Reverse transcriptase domain-containing protein</fullName>
    </recommendedName>
</protein>
<dbReference type="PANTHER" id="PTHR33116">
    <property type="entry name" value="REVERSE TRANSCRIPTASE ZINC-BINDING DOMAIN-CONTAINING PROTEIN-RELATED-RELATED"/>
    <property type="match status" value="1"/>
</dbReference>
<proteinExistence type="predicted"/>
<sequence length="171" mass="19772">MEEAVREKFLHPISFQEKVRLSHLFFADDIFLYTHAKAKDCTNLSRILQQFCALSGQLVSVTKSRLWFSPNISRHHSEWVASIFGIPTTDHIGTYLGTPIFTTRQMATSYQYLVDKIRMKIEGWQAKYLSIEGRATLIKLAVSSIPIYAMQTMLLPQKINHQLDKMSCRFL</sequence>
<gene>
    <name evidence="1" type="ORF">RGQ29_027390</name>
</gene>
<name>A0AAN7IDL9_QUERU</name>
<dbReference type="EMBL" id="JAXUIC010000008">
    <property type="protein sequence ID" value="KAK4576829.1"/>
    <property type="molecule type" value="Genomic_DNA"/>
</dbReference>
<dbReference type="AlphaFoldDB" id="A0AAN7IDL9"/>
<organism evidence="1 2">
    <name type="scientific">Quercus rubra</name>
    <name type="common">Northern red oak</name>
    <name type="synonym">Quercus borealis</name>
    <dbReference type="NCBI Taxonomy" id="3512"/>
    <lineage>
        <taxon>Eukaryota</taxon>
        <taxon>Viridiplantae</taxon>
        <taxon>Streptophyta</taxon>
        <taxon>Embryophyta</taxon>
        <taxon>Tracheophyta</taxon>
        <taxon>Spermatophyta</taxon>
        <taxon>Magnoliopsida</taxon>
        <taxon>eudicotyledons</taxon>
        <taxon>Gunneridae</taxon>
        <taxon>Pentapetalae</taxon>
        <taxon>rosids</taxon>
        <taxon>fabids</taxon>
        <taxon>Fagales</taxon>
        <taxon>Fagaceae</taxon>
        <taxon>Quercus</taxon>
    </lineage>
</organism>
<accession>A0AAN7IDL9</accession>
<keyword evidence="2" id="KW-1185">Reference proteome</keyword>
<evidence type="ECO:0000313" key="1">
    <source>
        <dbReference type="EMBL" id="KAK4576829.1"/>
    </source>
</evidence>